<organism evidence="1 2">
    <name type="scientific">Sorangium cellulosum</name>
    <name type="common">Polyangium cellulosum</name>
    <dbReference type="NCBI Taxonomy" id="56"/>
    <lineage>
        <taxon>Bacteria</taxon>
        <taxon>Pseudomonadati</taxon>
        <taxon>Myxococcota</taxon>
        <taxon>Polyangia</taxon>
        <taxon>Polyangiales</taxon>
        <taxon>Polyangiaceae</taxon>
        <taxon>Sorangium</taxon>
    </lineage>
</organism>
<sequence>MASRPLLQAASQAASLCGLALGCAACKPAEEPLPAHVRVSIDGAVISPAKADGRQWDGMGTVPAGALTAIGDMLRTAHPAAAAASVAGFAAEAAGAGTEPPEPFGSAELFVGGRSLGRLALDRPGQRDTCTPGWKGPPTWRRVPLAPDVHVSGELIDRDLVSDDFIGRFAIHRDHLVEALRARTVYPVAVGDQAAGQVLFVWIEVWPE</sequence>
<evidence type="ECO:0000313" key="2">
    <source>
        <dbReference type="Proteomes" id="UP000295497"/>
    </source>
</evidence>
<evidence type="ECO:0000313" key="1">
    <source>
        <dbReference type="EMBL" id="AUX30268.1"/>
    </source>
</evidence>
<protein>
    <submittedName>
        <fullName evidence="1">Uncharacterized protein</fullName>
    </submittedName>
</protein>
<name>A0A4P2QKI1_SORCE</name>
<proteinExistence type="predicted"/>
<dbReference type="EMBL" id="CP012672">
    <property type="protein sequence ID" value="AUX30268.1"/>
    <property type="molecule type" value="Genomic_DNA"/>
</dbReference>
<accession>A0A4P2QKI1</accession>
<gene>
    <name evidence="1" type="ORF">SOCE836_023670</name>
</gene>
<dbReference type="RefSeq" id="WP_129574290.1">
    <property type="nucleotide sequence ID" value="NZ_CP012672.1"/>
</dbReference>
<dbReference type="Proteomes" id="UP000295497">
    <property type="component" value="Chromosome"/>
</dbReference>
<dbReference type="AlphaFoldDB" id="A0A4P2QKI1"/>
<dbReference type="PROSITE" id="PS51257">
    <property type="entry name" value="PROKAR_LIPOPROTEIN"/>
    <property type="match status" value="1"/>
</dbReference>
<reference evidence="1 2" key="1">
    <citation type="submission" date="2015-09" db="EMBL/GenBank/DDBJ databases">
        <title>Sorangium comparison.</title>
        <authorList>
            <person name="Zaburannyi N."/>
            <person name="Bunk B."/>
            <person name="Overmann J."/>
            <person name="Mueller R."/>
        </authorList>
    </citation>
    <scope>NUCLEOTIDE SEQUENCE [LARGE SCALE GENOMIC DNA]</scope>
    <source>
        <strain evidence="1 2">So ce836</strain>
    </source>
</reference>